<evidence type="ECO:0000313" key="3">
    <source>
        <dbReference type="Proteomes" id="UP000628736"/>
    </source>
</evidence>
<evidence type="ECO:0000256" key="1">
    <source>
        <dbReference type="SAM" id="Phobius"/>
    </source>
</evidence>
<comment type="caution">
    <text evidence="2">The sequence shown here is derived from an EMBL/GenBank/DDBJ whole genome shotgun (WGS) entry which is preliminary data.</text>
</comment>
<dbReference type="RefSeq" id="WP_147570719.1">
    <property type="nucleotide sequence ID" value="NZ_JACOPO010000004.1"/>
</dbReference>
<keyword evidence="1" id="KW-0472">Membrane</keyword>
<gene>
    <name evidence="2" type="ORF">H8S11_07690</name>
</gene>
<organism evidence="2 3">
    <name type="scientific">Flintibacter hominis</name>
    <dbReference type="NCBI Taxonomy" id="2763048"/>
    <lineage>
        <taxon>Bacteria</taxon>
        <taxon>Bacillati</taxon>
        <taxon>Bacillota</taxon>
        <taxon>Clostridia</taxon>
        <taxon>Eubacteriales</taxon>
        <taxon>Flintibacter</taxon>
    </lineage>
</organism>
<dbReference type="AlphaFoldDB" id="A0A8J6M8C2"/>
<feature type="transmembrane region" description="Helical" evidence="1">
    <location>
        <begin position="45"/>
        <end position="65"/>
    </location>
</feature>
<evidence type="ECO:0000313" key="2">
    <source>
        <dbReference type="EMBL" id="MBC5722692.1"/>
    </source>
</evidence>
<keyword evidence="1" id="KW-0812">Transmembrane</keyword>
<dbReference type="Proteomes" id="UP000628736">
    <property type="component" value="Unassembled WGS sequence"/>
</dbReference>
<reference evidence="2" key="1">
    <citation type="submission" date="2020-08" db="EMBL/GenBank/DDBJ databases">
        <title>Genome public.</title>
        <authorList>
            <person name="Liu C."/>
            <person name="Sun Q."/>
        </authorList>
    </citation>
    <scope>NUCLEOTIDE SEQUENCE</scope>
    <source>
        <strain evidence="2">NSJ-23</strain>
    </source>
</reference>
<name>A0A8J6M8C2_9FIRM</name>
<keyword evidence="3" id="KW-1185">Reference proteome</keyword>
<protein>
    <submittedName>
        <fullName evidence="2">Uncharacterized protein</fullName>
    </submittedName>
</protein>
<proteinExistence type="predicted"/>
<dbReference type="EMBL" id="JACOPO010000004">
    <property type="protein sequence ID" value="MBC5722692.1"/>
    <property type="molecule type" value="Genomic_DNA"/>
</dbReference>
<accession>A0A8J6M8C2</accession>
<keyword evidence="1" id="KW-1133">Transmembrane helix</keyword>
<sequence length="66" mass="7546">MEFNWSLFGALFGFGLIAAWKRDGFTWKDMRLWGERVTPKQSRENLIGLGVLGAVLLTAVLFWLVD</sequence>